<evidence type="ECO:0000256" key="4">
    <source>
        <dbReference type="ARBA" id="ARBA00023110"/>
    </source>
</evidence>
<dbReference type="InterPro" id="IPR001179">
    <property type="entry name" value="PPIase_FKBP_dom"/>
</dbReference>
<dbReference type="FunFam" id="3.10.50.40:FF:000006">
    <property type="entry name" value="Peptidyl-prolyl cis-trans isomerase"/>
    <property type="match status" value="1"/>
</dbReference>
<dbReference type="STRING" id="1307761.L21SP2_0128"/>
<name>V5WCS0_9SPIO</name>
<dbReference type="Pfam" id="PF00254">
    <property type="entry name" value="FKBP_C"/>
    <property type="match status" value="1"/>
</dbReference>
<evidence type="ECO:0000313" key="10">
    <source>
        <dbReference type="EMBL" id="AHC13572.1"/>
    </source>
</evidence>
<dbReference type="eggNOG" id="COG0545">
    <property type="taxonomic scope" value="Bacteria"/>
</dbReference>
<dbReference type="PROSITE" id="PS50059">
    <property type="entry name" value="FKBP_PPIASE"/>
    <property type="match status" value="1"/>
</dbReference>
<dbReference type="InterPro" id="IPR046357">
    <property type="entry name" value="PPIase_dom_sf"/>
</dbReference>
<feature type="chain" id="PRO_5004741884" description="peptidylprolyl isomerase" evidence="7">
    <location>
        <begin position="27"/>
        <end position="350"/>
    </location>
</feature>
<dbReference type="eggNOG" id="COG0652">
    <property type="taxonomic scope" value="Bacteria"/>
</dbReference>
<dbReference type="InterPro" id="IPR029000">
    <property type="entry name" value="Cyclophilin-like_dom_sf"/>
</dbReference>
<evidence type="ECO:0000256" key="5">
    <source>
        <dbReference type="ARBA" id="ARBA00023235"/>
    </source>
</evidence>
<evidence type="ECO:0000256" key="3">
    <source>
        <dbReference type="ARBA" id="ARBA00013194"/>
    </source>
</evidence>
<evidence type="ECO:0000256" key="6">
    <source>
        <dbReference type="PROSITE-ProRule" id="PRU00277"/>
    </source>
</evidence>
<dbReference type="PANTHER" id="PTHR45625">
    <property type="entry name" value="PEPTIDYL-PROLYL CIS-TRANS ISOMERASE-RELATED"/>
    <property type="match status" value="1"/>
</dbReference>
<dbReference type="InterPro" id="IPR044666">
    <property type="entry name" value="Cyclophilin_A-like"/>
</dbReference>
<dbReference type="OrthoDB" id="9807797at2"/>
<comment type="similarity">
    <text evidence="2">Belongs to the cyclophilin-type PPIase family.</text>
</comment>
<evidence type="ECO:0000256" key="2">
    <source>
        <dbReference type="ARBA" id="ARBA00007365"/>
    </source>
</evidence>
<dbReference type="KEGG" id="slr:L21SP2_0128"/>
<dbReference type="PROSITE" id="PS50072">
    <property type="entry name" value="CSA_PPIASE_2"/>
    <property type="match status" value="1"/>
</dbReference>
<comment type="catalytic activity">
    <reaction evidence="1 6">
        <text>[protein]-peptidylproline (omega=180) = [protein]-peptidylproline (omega=0)</text>
        <dbReference type="Rhea" id="RHEA:16237"/>
        <dbReference type="Rhea" id="RHEA-COMP:10747"/>
        <dbReference type="Rhea" id="RHEA-COMP:10748"/>
        <dbReference type="ChEBI" id="CHEBI:83833"/>
        <dbReference type="ChEBI" id="CHEBI:83834"/>
        <dbReference type="EC" id="5.2.1.8"/>
    </reaction>
</comment>
<keyword evidence="11" id="KW-1185">Reference proteome</keyword>
<dbReference type="GO" id="GO:0003755">
    <property type="term" value="F:peptidyl-prolyl cis-trans isomerase activity"/>
    <property type="evidence" value="ECO:0007669"/>
    <property type="project" value="UniProtKB-KW"/>
</dbReference>
<feature type="domain" description="PPIase FKBP-type" evidence="8">
    <location>
        <begin position="262"/>
        <end position="350"/>
    </location>
</feature>
<evidence type="ECO:0000313" key="11">
    <source>
        <dbReference type="Proteomes" id="UP000018680"/>
    </source>
</evidence>
<dbReference type="CDD" id="cd00317">
    <property type="entry name" value="cyclophilin"/>
    <property type="match status" value="1"/>
</dbReference>
<dbReference type="Proteomes" id="UP000018680">
    <property type="component" value="Chromosome"/>
</dbReference>
<evidence type="ECO:0000256" key="1">
    <source>
        <dbReference type="ARBA" id="ARBA00000971"/>
    </source>
</evidence>
<dbReference type="PANTHER" id="PTHR45625:SF4">
    <property type="entry name" value="PEPTIDYLPROLYL ISOMERASE DOMAIN AND WD REPEAT-CONTAINING PROTEIN 1"/>
    <property type="match status" value="1"/>
</dbReference>
<keyword evidence="5 6" id="KW-0413">Isomerase</keyword>
<gene>
    <name evidence="10" type="ORF">L21SP2_0128</name>
</gene>
<dbReference type="PRINTS" id="PR00153">
    <property type="entry name" value="CSAPPISMRASE"/>
</dbReference>
<dbReference type="Pfam" id="PF00160">
    <property type="entry name" value="Pro_isomerase"/>
    <property type="match status" value="1"/>
</dbReference>
<protein>
    <recommendedName>
        <fullName evidence="3 6">peptidylprolyl isomerase</fullName>
        <ecNumber evidence="3 6">5.2.1.8</ecNumber>
    </recommendedName>
</protein>
<dbReference type="EMBL" id="CP006939">
    <property type="protein sequence ID" value="AHC13572.1"/>
    <property type="molecule type" value="Genomic_DNA"/>
</dbReference>
<dbReference type="AlphaFoldDB" id="V5WCS0"/>
<feature type="signal peptide" evidence="7">
    <location>
        <begin position="1"/>
        <end position="26"/>
    </location>
</feature>
<proteinExistence type="inferred from homology"/>
<dbReference type="InterPro" id="IPR002130">
    <property type="entry name" value="Cyclophilin-type_PPIase_dom"/>
</dbReference>
<dbReference type="GO" id="GO:0006457">
    <property type="term" value="P:protein folding"/>
    <property type="evidence" value="ECO:0007669"/>
    <property type="project" value="InterPro"/>
</dbReference>
<feature type="domain" description="PPIase cyclophilin-type" evidence="9">
    <location>
        <begin position="50"/>
        <end position="180"/>
    </location>
</feature>
<evidence type="ECO:0000259" key="9">
    <source>
        <dbReference type="PROSITE" id="PS50072"/>
    </source>
</evidence>
<dbReference type="Gene3D" id="3.10.50.40">
    <property type="match status" value="1"/>
</dbReference>
<dbReference type="PATRIC" id="fig|1307761.3.peg.129"/>
<reference evidence="10 11" key="1">
    <citation type="journal article" date="2015" name="Stand. Genomic Sci.">
        <title>Complete genome sequence and description of Salinispira pacifica gen. nov., sp. nov., a novel spirochaete isolated form a hypersaline microbial mat.</title>
        <authorList>
            <person name="Ben Hania W."/>
            <person name="Joseph M."/>
            <person name="Schumann P."/>
            <person name="Bunk B."/>
            <person name="Fiebig A."/>
            <person name="Sproer C."/>
            <person name="Klenk H.P."/>
            <person name="Fardeau M.L."/>
            <person name="Spring S."/>
        </authorList>
    </citation>
    <scope>NUCLEOTIDE SEQUENCE [LARGE SCALE GENOMIC DNA]</scope>
    <source>
        <strain evidence="10 11">L21-RPul-D2</strain>
    </source>
</reference>
<dbReference type="Gene3D" id="2.40.100.10">
    <property type="entry name" value="Cyclophilin-like"/>
    <property type="match status" value="1"/>
</dbReference>
<dbReference type="EC" id="5.2.1.8" evidence="3 6"/>
<dbReference type="PROSITE" id="PS00170">
    <property type="entry name" value="CSA_PPIASE_1"/>
    <property type="match status" value="1"/>
</dbReference>
<sequence>MQKQTATVITAMIMLFAALGSVSAQSSESGVFNMDNHSDGLYAQMDTSKGSILLELEYKKVPLTVINFVGLAEGTIKHSEGEGEPFYDGLIFHRVIDDFMVQGGDPEGKGTGGPGYRFPDEFHMDLVHDEPGILSMANAGPNTNGSQFFITHKETPWLDYKHAVFGRVVEGMDVVNSIEQGDSIDTVNIIRKGSDAENFSADQDAFDSALQGIEEHQAQFERNKQEADEERAASIIPDAEKTDSGIFYKITQQGTGKSPEAGDTVEINYTGAFLNGQVFDSSQGRGPLEVEIGVGRLIPGWDEIVLLMKEGEQRSVVLPPDMAYGEQGAGGGVIPPNAYLYFEIELIQVK</sequence>
<organism evidence="10 11">
    <name type="scientific">Salinispira pacifica</name>
    <dbReference type="NCBI Taxonomy" id="1307761"/>
    <lineage>
        <taxon>Bacteria</taxon>
        <taxon>Pseudomonadati</taxon>
        <taxon>Spirochaetota</taxon>
        <taxon>Spirochaetia</taxon>
        <taxon>Spirochaetales</taxon>
        <taxon>Spirochaetaceae</taxon>
        <taxon>Salinispira</taxon>
    </lineage>
</organism>
<keyword evidence="7" id="KW-0732">Signal</keyword>
<dbReference type="SUPFAM" id="SSF50891">
    <property type="entry name" value="Cyclophilin-like"/>
    <property type="match status" value="1"/>
</dbReference>
<evidence type="ECO:0000259" key="8">
    <source>
        <dbReference type="PROSITE" id="PS50059"/>
    </source>
</evidence>
<accession>V5WCS0</accession>
<dbReference type="HOGENOM" id="CLU_012062_5_0_12"/>
<keyword evidence="4 6" id="KW-0697">Rotamase</keyword>
<dbReference type="RefSeq" id="WP_024266505.1">
    <property type="nucleotide sequence ID" value="NC_023035.1"/>
</dbReference>
<dbReference type="InterPro" id="IPR020892">
    <property type="entry name" value="Cyclophilin-type_PPIase_CS"/>
</dbReference>
<evidence type="ECO:0000256" key="7">
    <source>
        <dbReference type="SAM" id="SignalP"/>
    </source>
</evidence>
<dbReference type="SUPFAM" id="SSF54534">
    <property type="entry name" value="FKBP-like"/>
    <property type="match status" value="1"/>
</dbReference>